<gene>
    <name evidence="1" type="ORF">PBK173_000518700</name>
</gene>
<dbReference type="VEuPathDB" id="PlasmoDB:PBANKA_0415600"/>
<dbReference type="AlphaFoldDB" id="A0A113PCS5"/>
<evidence type="ECO:0000313" key="2">
    <source>
        <dbReference type="Proteomes" id="UP000069549"/>
    </source>
</evidence>
<reference evidence="1 2" key="1">
    <citation type="submission" date="2016-02" db="EMBL/GenBank/DDBJ databases">
        <authorList>
            <consortium name="Pathogen Informatics"/>
        </authorList>
    </citation>
    <scope>NUCLEOTIDE SEQUENCE [LARGE SCALE GENOMIC DNA]</scope>
    <source>
        <strain evidence="1 2">K173</strain>
    </source>
</reference>
<proteinExistence type="predicted"/>
<dbReference type="EMBL" id="FFUQ01000283">
    <property type="protein sequence ID" value="CXH16317.1"/>
    <property type="molecule type" value="Genomic_DNA"/>
</dbReference>
<accession>A0A113PCS5</accession>
<protein>
    <submittedName>
        <fullName evidence="1">Uncharacterized protein</fullName>
    </submittedName>
</protein>
<feature type="non-terminal residue" evidence="1">
    <location>
        <position position="1"/>
    </location>
</feature>
<feature type="non-terminal residue" evidence="1">
    <location>
        <position position="242"/>
    </location>
</feature>
<sequence>TLNEEYEKKKKRHLEYKKAKIEGKIKKFSALNNNNDNNKNKYLLNDIINIQKDVQLQQAIKQKDKHINNLYSVRSKFDTNKNVMNNYDYMNNNVKNHNSIDFQNEKNINNSNITMDINQYNLNKNREHYSDNRSYSNKYNTFKNENFKNDNFKNENFKNDNFKNNQIVNQTHYNYSSKSGMNNNSNYLKQKKVFSNSSHKYDEYNETKMYERDYMSNKNYNERYNKFQNKRKNKQYYDNYPN</sequence>
<evidence type="ECO:0000313" key="1">
    <source>
        <dbReference type="EMBL" id="CXH16317.1"/>
    </source>
</evidence>
<organism evidence="1 2">
    <name type="scientific">Plasmodium berghei</name>
    <dbReference type="NCBI Taxonomy" id="5821"/>
    <lineage>
        <taxon>Eukaryota</taxon>
        <taxon>Sar</taxon>
        <taxon>Alveolata</taxon>
        <taxon>Apicomplexa</taxon>
        <taxon>Aconoidasida</taxon>
        <taxon>Haemosporida</taxon>
        <taxon>Plasmodiidae</taxon>
        <taxon>Plasmodium</taxon>
        <taxon>Plasmodium (Vinckeia)</taxon>
    </lineage>
</organism>
<name>A0A113PCS5_PLABE</name>
<dbReference type="Proteomes" id="UP000069549">
    <property type="component" value="Unassembled WGS sequence"/>
</dbReference>